<reference evidence="2" key="1">
    <citation type="submission" date="2017-07" db="EMBL/GenBank/DDBJ databases">
        <title>Taro Niue Genome Assembly and Annotation.</title>
        <authorList>
            <person name="Atibalentja N."/>
            <person name="Keating K."/>
            <person name="Fields C.J."/>
        </authorList>
    </citation>
    <scope>NUCLEOTIDE SEQUENCE</scope>
    <source>
        <strain evidence="2">Niue_2</strain>
        <tissue evidence="2">Leaf</tissue>
    </source>
</reference>
<organism evidence="2 3">
    <name type="scientific">Colocasia esculenta</name>
    <name type="common">Wild taro</name>
    <name type="synonym">Arum esculentum</name>
    <dbReference type="NCBI Taxonomy" id="4460"/>
    <lineage>
        <taxon>Eukaryota</taxon>
        <taxon>Viridiplantae</taxon>
        <taxon>Streptophyta</taxon>
        <taxon>Embryophyta</taxon>
        <taxon>Tracheophyta</taxon>
        <taxon>Spermatophyta</taxon>
        <taxon>Magnoliopsida</taxon>
        <taxon>Liliopsida</taxon>
        <taxon>Araceae</taxon>
        <taxon>Aroideae</taxon>
        <taxon>Colocasieae</taxon>
        <taxon>Colocasia</taxon>
    </lineage>
</organism>
<feature type="compositionally biased region" description="Basic and acidic residues" evidence="1">
    <location>
        <begin position="51"/>
        <end position="71"/>
    </location>
</feature>
<gene>
    <name evidence="2" type="ORF">Taro_013829</name>
</gene>
<dbReference type="Proteomes" id="UP000652761">
    <property type="component" value="Unassembled WGS sequence"/>
</dbReference>
<sequence length="192" mass="20224">MVLRRCGSQVRESRRLPVRLLVPSRTVAEQGLHHHQQCNSLSFYNSGYAPGHRERGRECERETAGTEEARDLLLFSSSSPGLRRAGNSGDSNNRNQQRQHGLRWCGPVAATGASGSSRGRGGAGQRQQQRQLGPAAAAVAAGGGHPSQRLQQGLGQQVAAAAGPSPPPSPLLLPPTVAKPGGVSDKGRVHVI</sequence>
<evidence type="ECO:0000313" key="3">
    <source>
        <dbReference type="Proteomes" id="UP000652761"/>
    </source>
</evidence>
<dbReference type="AlphaFoldDB" id="A0A843UNB5"/>
<feature type="compositionally biased region" description="Low complexity" evidence="1">
    <location>
        <begin position="150"/>
        <end position="163"/>
    </location>
</feature>
<evidence type="ECO:0000256" key="1">
    <source>
        <dbReference type="SAM" id="MobiDB-lite"/>
    </source>
</evidence>
<keyword evidence="3" id="KW-1185">Reference proteome</keyword>
<feature type="compositionally biased region" description="Polar residues" evidence="1">
    <location>
        <begin position="88"/>
        <end position="99"/>
    </location>
</feature>
<comment type="caution">
    <text evidence="2">The sequence shown here is derived from an EMBL/GenBank/DDBJ whole genome shotgun (WGS) entry which is preliminary data.</text>
</comment>
<evidence type="ECO:0000313" key="2">
    <source>
        <dbReference type="EMBL" id="MQL81369.1"/>
    </source>
</evidence>
<protein>
    <submittedName>
        <fullName evidence="2">Uncharacterized protein</fullName>
    </submittedName>
</protein>
<name>A0A843UNB5_COLES</name>
<proteinExistence type="predicted"/>
<feature type="compositionally biased region" description="Low complexity" evidence="1">
    <location>
        <begin position="125"/>
        <end position="140"/>
    </location>
</feature>
<accession>A0A843UNB5</accession>
<feature type="compositionally biased region" description="Pro residues" evidence="1">
    <location>
        <begin position="164"/>
        <end position="173"/>
    </location>
</feature>
<feature type="region of interest" description="Disordered" evidence="1">
    <location>
        <begin position="49"/>
        <end position="192"/>
    </location>
</feature>
<dbReference type="EMBL" id="NMUH01000563">
    <property type="protein sequence ID" value="MQL81369.1"/>
    <property type="molecule type" value="Genomic_DNA"/>
</dbReference>